<gene>
    <name evidence="1" type="ORF">RBSH_03754</name>
</gene>
<dbReference type="Proteomes" id="UP000007993">
    <property type="component" value="Unassembled WGS sequence"/>
</dbReference>
<dbReference type="EMBL" id="AMCW01000108">
    <property type="protein sequence ID" value="EKK00928.1"/>
    <property type="molecule type" value="Genomic_DNA"/>
</dbReference>
<comment type="caution">
    <text evidence="1">The sequence shown here is derived from an EMBL/GenBank/DDBJ whole genome shotgun (WGS) entry which is preliminary data.</text>
</comment>
<accession>K5DEP1</accession>
<dbReference type="PATRIC" id="fig|993517.3.peg.4076"/>
<name>K5DEP1_RHOBT</name>
<reference evidence="1 2" key="1">
    <citation type="journal article" date="2013" name="Mar. Genomics">
        <title>Expression of sulfatases in Rhodopirellula baltica and the diversity of sulfatases in the genus Rhodopirellula.</title>
        <authorList>
            <person name="Wegner C.E."/>
            <person name="Richter-Heitmann T."/>
            <person name="Klindworth A."/>
            <person name="Klockow C."/>
            <person name="Richter M."/>
            <person name="Achstetter T."/>
            <person name="Glockner F.O."/>
            <person name="Harder J."/>
        </authorList>
    </citation>
    <scope>NUCLEOTIDE SEQUENCE [LARGE SCALE GENOMIC DNA]</scope>
    <source>
        <strain evidence="1 2">SH28</strain>
    </source>
</reference>
<organism evidence="1 2">
    <name type="scientific">Rhodopirellula baltica SH28</name>
    <dbReference type="NCBI Taxonomy" id="993517"/>
    <lineage>
        <taxon>Bacteria</taxon>
        <taxon>Pseudomonadati</taxon>
        <taxon>Planctomycetota</taxon>
        <taxon>Planctomycetia</taxon>
        <taxon>Pirellulales</taxon>
        <taxon>Pirellulaceae</taxon>
        <taxon>Rhodopirellula</taxon>
    </lineage>
</organism>
<evidence type="ECO:0000313" key="2">
    <source>
        <dbReference type="Proteomes" id="UP000007993"/>
    </source>
</evidence>
<sequence length="58" mass="7007">MLHPLFDGLVRSQISWQIEPSVESRRRFMPLLSFDLERTAMTRDLCAFCFSLRHRFDF</sequence>
<dbReference type="AlphaFoldDB" id="K5DEP1"/>
<evidence type="ECO:0000313" key="1">
    <source>
        <dbReference type="EMBL" id="EKK00928.1"/>
    </source>
</evidence>
<proteinExistence type="predicted"/>
<protein>
    <submittedName>
        <fullName evidence="1">Uncharacterized protein</fullName>
    </submittedName>
</protein>